<dbReference type="Proteomes" id="UP000245845">
    <property type="component" value="Unassembled WGS sequence"/>
</dbReference>
<dbReference type="GO" id="GO:0005524">
    <property type="term" value="F:ATP binding"/>
    <property type="evidence" value="ECO:0007669"/>
    <property type="project" value="UniProtKB-KW"/>
</dbReference>
<dbReference type="EMBL" id="QGDL01000015">
    <property type="protein sequence ID" value="PWJ23220.1"/>
    <property type="molecule type" value="Genomic_DNA"/>
</dbReference>
<reference evidence="5 6" key="1">
    <citation type="submission" date="2018-05" db="EMBL/GenBank/DDBJ databases">
        <title>The Hungate 1000. A catalogue of reference genomes from the rumen microbiome.</title>
        <authorList>
            <person name="Kelly W."/>
        </authorList>
    </citation>
    <scope>NUCLEOTIDE SEQUENCE [LARGE SCALE GENOMIC DNA]</scope>
    <source>
        <strain evidence="5 6">NLAE-zl-C242</strain>
    </source>
</reference>
<dbReference type="InterPro" id="IPR003593">
    <property type="entry name" value="AAA+_ATPase"/>
</dbReference>
<dbReference type="SUPFAM" id="SSF52540">
    <property type="entry name" value="P-loop containing nucleoside triphosphate hydrolases"/>
    <property type="match status" value="1"/>
</dbReference>
<accession>A0A2Y9BP09</accession>
<keyword evidence="3 5" id="KW-0067">ATP-binding</keyword>
<dbReference type="Gene3D" id="3.40.50.300">
    <property type="entry name" value="P-loop containing nucleotide triphosphate hydrolases"/>
    <property type="match status" value="1"/>
</dbReference>
<dbReference type="InterPro" id="IPR051782">
    <property type="entry name" value="ABC_Transporter_VariousFunc"/>
</dbReference>
<proteinExistence type="predicted"/>
<dbReference type="SMART" id="SM00382">
    <property type="entry name" value="AAA"/>
    <property type="match status" value="1"/>
</dbReference>
<organism evidence="5 6">
    <name type="scientific">Faecalicatena orotica</name>
    <dbReference type="NCBI Taxonomy" id="1544"/>
    <lineage>
        <taxon>Bacteria</taxon>
        <taxon>Bacillati</taxon>
        <taxon>Bacillota</taxon>
        <taxon>Clostridia</taxon>
        <taxon>Lachnospirales</taxon>
        <taxon>Lachnospiraceae</taxon>
        <taxon>Faecalicatena</taxon>
    </lineage>
</organism>
<dbReference type="Pfam" id="PF00005">
    <property type="entry name" value="ABC_tran"/>
    <property type="match status" value="1"/>
</dbReference>
<keyword evidence="1" id="KW-0813">Transport</keyword>
<dbReference type="CDD" id="cd03230">
    <property type="entry name" value="ABC_DR_subfamily_A"/>
    <property type="match status" value="1"/>
</dbReference>
<dbReference type="GO" id="GO:0016887">
    <property type="term" value="F:ATP hydrolysis activity"/>
    <property type="evidence" value="ECO:0007669"/>
    <property type="project" value="InterPro"/>
</dbReference>
<dbReference type="PANTHER" id="PTHR42939:SF3">
    <property type="entry name" value="ABC TRANSPORTER ATP-BINDING COMPONENT"/>
    <property type="match status" value="1"/>
</dbReference>
<comment type="caution">
    <text evidence="5">The sequence shown here is derived from an EMBL/GenBank/DDBJ whole genome shotgun (WGS) entry which is preliminary data.</text>
</comment>
<evidence type="ECO:0000313" key="6">
    <source>
        <dbReference type="Proteomes" id="UP000245845"/>
    </source>
</evidence>
<dbReference type="InterPro" id="IPR003439">
    <property type="entry name" value="ABC_transporter-like_ATP-bd"/>
</dbReference>
<evidence type="ECO:0000256" key="3">
    <source>
        <dbReference type="ARBA" id="ARBA00022840"/>
    </source>
</evidence>
<dbReference type="AlphaFoldDB" id="A0A2Y9BP09"/>
<evidence type="ECO:0000256" key="1">
    <source>
        <dbReference type="ARBA" id="ARBA00022448"/>
    </source>
</evidence>
<feature type="domain" description="ABC transporter" evidence="4">
    <location>
        <begin position="3"/>
        <end position="227"/>
    </location>
</feature>
<evidence type="ECO:0000259" key="4">
    <source>
        <dbReference type="PROSITE" id="PS50893"/>
    </source>
</evidence>
<sequence length="283" mass="31894">MILKLENVEKHYEQFDLKCSLELQDGCVTGLIGQNGAGKSTTFKAVLGLISIDGGRIEVFGKDVKELSKEDRENIGVVLSGSGFSGYLTVHDIIPILSSMYTSFQKADFQKRCRKFSLPMDKKIKDFSTGMKAKLKVLVAMSHDAKLLILDEPTAGLDVIARDELLDMMREYMEDGNRSILISSHISSDLEGLCDDLYMIHDGSIIMHEDTDRLLGDYGLLKVTEAQYGKLDKRYILKRKRENFGYSCLTNQKQYYIENYPGIAVEKGNIDEVITMMIRGESK</sequence>
<dbReference type="InterPro" id="IPR027417">
    <property type="entry name" value="P-loop_NTPase"/>
</dbReference>
<name>A0A2Y9BP09_9FIRM</name>
<gene>
    <name evidence="5" type="ORF">A8806_115158</name>
</gene>
<keyword evidence="2" id="KW-0547">Nucleotide-binding</keyword>
<evidence type="ECO:0000313" key="5">
    <source>
        <dbReference type="EMBL" id="PWJ23220.1"/>
    </source>
</evidence>
<protein>
    <submittedName>
        <fullName evidence="5">ABC-2 type transport system ATP-binding protein</fullName>
    </submittedName>
</protein>
<keyword evidence="6" id="KW-1185">Reference proteome</keyword>
<dbReference type="PANTHER" id="PTHR42939">
    <property type="entry name" value="ABC TRANSPORTER ATP-BINDING PROTEIN ALBC-RELATED"/>
    <property type="match status" value="1"/>
</dbReference>
<evidence type="ECO:0000256" key="2">
    <source>
        <dbReference type="ARBA" id="ARBA00022741"/>
    </source>
</evidence>
<dbReference type="PROSITE" id="PS50893">
    <property type="entry name" value="ABC_TRANSPORTER_2"/>
    <property type="match status" value="1"/>
</dbReference>